<evidence type="ECO:0000256" key="1">
    <source>
        <dbReference type="SAM" id="MobiDB-lite"/>
    </source>
</evidence>
<sequence>MKFRSQKQERLCPSHPHETGAPTISVPPLCKGRPGGVEDLEQGRRVNGLAHTAAGRFDLPYPLLSKGGKRWNRLRMKLGYTNCSATG</sequence>
<evidence type="ECO:0000313" key="2">
    <source>
        <dbReference type="EMBL" id="SPP66435.1"/>
    </source>
</evidence>
<dbReference type="InParanoid" id="A0A330L8X5"/>
<protein>
    <submittedName>
        <fullName evidence="2">Uncharacterized protein</fullName>
    </submittedName>
</protein>
<proteinExistence type="predicted"/>
<name>A0A330L8X5_9BACT</name>
<keyword evidence="3" id="KW-1185">Reference proteome</keyword>
<dbReference type="EMBL" id="OUNR01000020">
    <property type="protein sequence ID" value="SPP66435.1"/>
    <property type="molecule type" value="Genomic_DNA"/>
</dbReference>
<gene>
    <name evidence="2" type="ORF">NITLEN_70025</name>
</gene>
<dbReference type="Proteomes" id="UP000248168">
    <property type="component" value="Unassembled WGS sequence"/>
</dbReference>
<reference evidence="3" key="1">
    <citation type="submission" date="2018-04" db="EMBL/GenBank/DDBJ databases">
        <authorList>
            <person name="Lucker S."/>
            <person name="Sakoula D."/>
        </authorList>
    </citation>
    <scope>NUCLEOTIDE SEQUENCE [LARGE SCALE GENOMIC DNA]</scope>
</reference>
<feature type="compositionally biased region" description="Basic and acidic residues" evidence="1">
    <location>
        <begin position="1"/>
        <end position="18"/>
    </location>
</feature>
<feature type="region of interest" description="Disordered" evidence="1">
    <location>
        <begin position="1"/>
        <end position="29"/>
    </location>
</feature>
<evidence type="ECO:0000313" key="3">
    <source>
        <dbReference type="Proteomes" id="UP000248168"/>
    </source>
</evidence>
<organism evidence="2 3">
    <name type="scientific">Nitrospira lenta</name>
    <dbReference type="NCBI Taxonomy" id="1436998"/>
    <lineage>
        <taxon>Bacteria</taxon>
        <taxon>Pseudomonadati</taxon>
        <taxon>Nitrospirota</taxon>
        <taxon>Nitrospiria</taxon>
        <taxon>Nitrospirales</taxon>
        <taxon>Nitrospiraceae</taxon>
        <taxon>Nitrospira</taxon>
    </lineage>
</organism>
<dbReference type="AlphaFoldDB" id="A0A330L8X5"/>
<accession>A0A330L8X5</accession>